<dbReference type="InterPro" id="IPR050695">
    <property type="entry name" value="N-acetylmuramoyl_amidase_3"/>
</dbReference>
<evidence type="ECO:0000259" key="2">
    <source>
        <dbReference type="SMART" id="SM00646"/>
    </source>
</evidence>
<dbReference type="Pfam" id="PF01520">
    <property type="entry name" value="Amidase_3"/>
    <property type="match status" value="1"/>
</dbReference>
<evidence type="ECO:0000256" key="1">
    <source>
        <dbReference type="ARBA" id="ARBA00022801"/>
    </source>
</evidence>
<name>A0A844KE40_9FIRM</name>
<feature type="domain" description="MurNAc-LAA" evidence="2">
    <location>
        <begin position="81"/>
        <end position="192"/>
    </location>
</feature>
<dbReference type="GO" id="GO:0008745">
    <property type="term" value="F:N-acetylmuramoyl-L-alanine amidase activity"/>
    <property type="evidence" value="ECO:0007669"/>
    <property type="project" value="InterPro"/>
</dbReference>
<comment type="caution">
    <text evidence="3">The sequence shown here is derived from an EMBL/GenBank/DDBJ whole genome shotgun (WGS) entry which is preliminary data.</text>
</comment>
<dbReference type="SUPFAM" id="SSF53187">
    <property type="entry name" value="Zn-dependent exopeptidases"/>
    <property type="match status" value="1"/>
</dbReference>
<evidence type="ECO:0000313" key="4">
    <source>
        <dbReference type="Proteomes" id="UP000448177"/>
    </source>
</evidence>
<keyword evidence="4" id="KW-1185">Reference proteome</keyword>
<dbReference type="GO" id="GO:0009253">
    <property type="term" value="P:peptidoglycan catabolic process"/>
    <property type="evidence" value="ECO:0007669"/>
    <property type="project" value="InterPro"/>
</dbReference>
<accession>A0A844KE40</accession>
<dbReference type="PANTHER" id="PTHR30404">
    <property type="entry name" value="N-ACETYLMURAMOYL-L-ALANINE AMIDASE"/>
    <property type="match status" value="1"/>
</dbReference>
<dbReference type="CDD" id="cd02696">
    <property type="entry name" value="MurNAc-LAA"/>
    <property type="match status" value="1"/>
</dbReference>
<dbReference type="EMBL" id="WNAF01000001">
    <property type="protein sequence ID" value="MTR75617.1"/>
    <property type="molecule type" value="Genomic_DNA"/>
</dbReference>
<dbReference type="SMART" id="SM00646">
    <property type="entry name" value="Ami_3"/>
    <property type="match status" value="1"/>
</dbReference>
<dbReference type="Gene3D" id="3.40.630.40">
    <property type="entry name" value="Zn-dependent exopeptidases"/>
    <property type="match status" value="1"/>
</dbReference>
<dbReference type="GO" id="GO:0030288">
    <property type="term" value="C:outer membrane-bounded periplasmic space"/>
    <property type="evidence" value="ECO:0007669"/>
    <property type="project" value="TreeGrafter"/>
</dbReference>
<dbReference type="PANTHER" id="PTHR30404:SF0">
    <property type="entry name" value="N-ACETYLMURAMOYL-L-ALANINE AMIDASE AMIC"/>
    <property type="match status" value="1"/>
</dbReference>
<evidence type="ECO:0000313" key="3">
    <source>
        <dbReference type="EMBL" id="MTR75617.1"/>
    </source>
</evidence>
<dbReference type="AlphaFoldDB" id="A0A844KE40"/>
<organism evidence="3 4">
    <name type="scientific">Mediterraneibacter faecis</name>
    <dbReference type="NCBI Taxonomy" id="592978"/>
    <lineage>
        <taxon>Bacteria</taxon>
        <taxon>Bacillati</taxon>
        <taxon>Bacillota</taxon>
        <taxon>Clostridia</taxon>
        <taxon>Lachnospirales</taxon>
        <taxon>Lachnospiraceae</taxon>
        <taxon>Mediterraneibacter</taxon>
    </lineage>
</organism>
<sequence>MSNSPYILGNTYHNLRKLQSAHGGTDSGKVGINGVKEKDINLTITNSVKKILEKENIQVIMTRETDEQLAQSKVEDLKYRVKIMNEVSPILAVSIHQNSYHEENVFGAQVFYYQTSTEGEKAAGIIQDALQKVNPDNTKKIKANNTYYILKKTEVPTVIVECGFLSNYKEAQKLVTEDYQKSVAEAVAEGILSYIKENE</sequence>
<protein>
    <submittedName>
        <fullName evidence="3">N-acetylmuramoyl-L-alanine amidase</fullName>
    </submittedName>
</protein>
<dbReference type="Proteomes" id="UP000448177">
    <property type="component" value="Unassembled WGS sequence"/>
</dbReference>
<keyword evidence="1" id="KW-0378">Hydrolase</keyword>
<proteinExistence type="predicted"/>
<dbReference type="InterPro" id="IPR002508">
    <property type="entry name" value="MurNAc-LAA_cat"/>
</dbReference>
<reference evidence="3 4" key="1">
    <citation type="journal article" date="2019" name="Nat. Med.">
        <title>A library of human gut bacterial isolates paired with longitudinal multiomics data enables mechanistic microbiome research.</title>
        <authorList>
            <person name="Poyet M."/>
            <person name="Groussin M."/>
            <person name="Gibbons S.M."/>
            <person name="Avila-Pacheco J."/>
            <person name="Jiang X."/>
            <person name="Kearney S.M."/>
            <person name="Perrotta A.R."/>
            <person name="Berdy B."/>
            <person name="Zhao S."/>
            <person name="Lieberman T.D."/>
            <person name="Swanson P.K."/>
            <person name="Smith M."/>
            <person name="Roesemann S."/>
            <person name="Alexander J.E."/>
            <person name="Rich S.A."/>
            <person name="Livny J."/>
            <person name="Vlamakis H."/>
            <person name="Clish C."/>
            <person name="Bullock K."/>
            <person name="Deik A."/>
            <person name="Scott J."/>
            <person name="Pierce K.A."/>
            <person name="Xavier R.J."/>
            <person name="Alm E.J."/>
        </authorList>
    </citation>
    <scope>NUCLEOTIDE SEQUENCE [LARGE SCALE GENOMIC DNA]</scope>
    <source>
        <strain evidence="3 4">BIOML-A1</strain>
    </source>
</reference>
<gene>
    <name evidence="3" type="ORF">GMD21_02765</name>
</gene>